<dbReference type="AlphaFoldDB" id="A0AAD8AZT1"/>
<dbReference type="GO" id="GO:0016301">
    <property type="term" value="F:kinase activity"/>
    <property type="evidence" value="ECO:0007669"/>
    <property type="project" value="UniProtKB-KW"/>
</dbReference>
<keyword evidence="1" id="KW-0418">Kinase</keyword>
<feature type="non-terminal residue" evidence="1">
    <location>
        <position position="54"/>
    </location>
</feature>
<dbReference type="Proteomes" id="UP001233172">
    <property type="component" value="Unassembled WGS sequence"/>
</dbReference>
<evidence type="ECO:0000313" key="2">
    <source>
        <dbReference type="Proteomes" id="UP001233172"/>
    </source>
</evidence>
<organism evidence="1 2">
    <name type="scientific">Biomphalaria pfeifferi</name>
    <name type="common">Bloodfluke planorb</name>
    <name type="synonym">Freshwater snail</name>
    <dbReference type="NCBI Taxonomy" id="112525"/>
    <lineage>
        <taxon>Eukaryota</taxon>
        <taxon>Metazoa</taxon>
        <taxon>Spiralia</taxon>
        <taxon>Lophotrochozoa</taxon>
        <taxon>Mollusca</taxon>
        <taxon>Gastropoda</taxon>
        <taxon>Heterobranchia</taxon>
        <taxon>Euthyneura</taxon>
        <taxon>Panpulmonata</taxon>
        <taxon>Hygrophila</taxon>
        <taxon>Lymnaeoidea</taxon>
        <taxon>Planorbidae</taxon>
        <taxon>Biomphalaria</taxon>
    </lineage>
</organism>
<keyword evidence="2" id="KW-1185">Reference proteome</keyword>
<reference evidence="1" key="1">
    <citation type="journal article" date="2023" name="PLoS Negl. Trop. Dis.">
        <title>A genome sequence for Biomphalaria pfeifferi, the major vector snail for the human-infecting parasite Schistosoma mansoni.</title>
        <authorList>
            <person name="Bu L."/>
            <person name="Lu L."/>
            <person name="Laidemitt M.R."/>
            <person name="Zhang S.M."/>
            <person name="Mutuku M."/>
            <person name="Mkoji G."/>
            <person name="Steinauer M."/>
            <person name="Loker E.S."/>
        </authorList>
    </citation>
    <scope>NUCLEOTIDE SEQUENCE</scope>
    <source>
        <strain evidence="1">KasaAsao</strain>
    </source>
</reference>
<evidence type="ECO:0000313" key="1">
    <source>
        <dbReference type="EMBL" id="KAK0044724.1"/>
    </source>
</evidence>
<comment type="caution">
    <text evidence="1">The sequence shown here is derived from an EMBL/GenBank/DDBJ whole genome shotgun (WGS) entry which is preliminary data.</text>
</comment>
<keyword evidence="1" id="KW-0808">Transferase</keyword>
<sequence length="54" mass="6074">MSNTTALQRHALITGTFRSEAWPGHLPMLEPRSSMNTSPTLRASKSLAEHRVLW</sequence>
<name>A0AAD8AZT1_BIOPF</name>
<gene>
    <name evidence="1" type="ORF">Bpfe_025897</name>
</gene>
<protein>
    <submittedName>
        <fullName evidence="1">Protein kinase C-binding protein NELL1</fullName>
    </submittedName>
</protein>
<accession>A0AAD8AZT1</accession>
<proteinExistence type="predicted"/>
<dbReference type="EMBL" id="JASAOG010000193">
    <property type="protein sequence ID" value="KAK0044724.1"/>
    <property type="molecule type" value="Genomic_DNA"/>
</dbReference>
<reference evidence="1" key="2">
    <citation type="submission" date="2023-04" db="EMBL/GenBank/DDBJ databases">
        <authorList>
            <person name="Bu L."/>
            <person name="Lu L."/>
            <person name="Laidemitt M.R."/>
            <person name="Zhang S.M."/>
            <person name="Mutuku M."/>
            <person name="Mkoji G."/>
            <person name="Steinauer M."/>
            <person name="Loker E.S."/>
        </authorList>
    </citation>
    <scope>NUCLEOTIDE SEQUENCE</scope>
    <source>
        <strain evidence="1">KasaAsao</strain>
        <tissue evidence="1">Whole Snail</tissue>
    </source>
</reference>